<reference evidence="2 3" key="1">
    <citation type="submission" date="2014-06" db="EMBL/GenBank/DDBJ databases">
        <title>Draft genome sequence of iron oxidizing acidophile Leptospirillum ferriphilum DSM14647.</title>
        <authorList>
            <person name="Cardenas J.P."/>
            <person name="Lazcano M."/>
            <person name="Ossandon F.J."/>
            <person name="Corbett M."/>
            <person name="Holmes D.S."/>
            <person name="Watkin E."/>
        </authorList>
    </citation>
    <scope>NUCLEOTIDE SEQUENCE [LARGE SCALE GENOMIC DNA]</scope>
    <source>
        <strain evidence="2 3">DSM 14647</strain>
    </source>
</reference>
<evidence type="ECO:0000313" key="3">
    <source>
        <dbReference type="Proteomes" id="UP000029452"/>
    </source>
</evidence>
<dbReference type="Proteomes" id="UP000029452">
    <property type="component" value="Unassembled WGS sequence"/>
</dbReference>
<gene>
    <name evidence="2" type="ORF">LptCag_0620</name>
</gene>
<protein>
    <submittedName>
        <fullName evidence="2">Uncharacterized protein</fullName>
    </submittedName>
</protein>
<feature type="coiled-coil region" evidence="1">
    <location>
        <begin position="20"/>
        <end position="65"/>
    </location>
</feature>
<keyword evidence="1" id="KW-0175">Coiled coil</keyword>
<accession>A0A094X634</accession>
<evidence type="ECO:0000313" key="2">
    <source>
        <dbReference type="EMBL" id="KGA93994.1"/>
    </source>
</evidence>
<proteinExistence type="predicted"/>
<comment type="caution">
    <text evidence="2">The sequence shown here is derived from an EMBL/GenBank/DDBJ whole genome shotgun (WGS) entry which is preliminary data.</text>
</comment>
<evidence type="ECO:0000256" key="1">
    <source>
        <dbReference type="SAM" id="Coils"/>
    </source>
</evidence>
<dbReference type="PATRIC" id="fig|178606.4.peg.1151"/>
<dbReference type="EMBL" id="JPGK01000004">
    <property type="protein sequence ID" value="KGA93994.1"/>
    <property type="molecule type" value="Genomic_DNA"/>
</dbReference>
<dbReference type="AlphaFoldDB" id="A0A094X634"/>
<sequence length="97" mass="10866">MASSIEAIQKILQETVAPGISDLRERLTRVEVEIKRLDDKIDNGLARLDAKIGNLDNKIDSVRGEIKTEIHHLDDKLTTALEIRERLAALETKVASH</sequence>
<organism evidence="2 3">
    <name type="scientific">Leptospirillum ferriphilum</name>
    <dbReference type="NCBI Taxonomy" id="178606"/>
    <lineage>
        <taxon>Bacteria</taxon>
        <taxon>Pseudomonadati</taxon>
        <taxon>Nitrospirota</taxon>
        <taxon>Nitrospiria</taxon>
        <taxon>Nitrospirales</taxon>
        <taxon>Nitrospiraceae</taxon>
        <taxon>Leptospirillum</taxon>
    </lineage>
</organism>
<dbReference type="OrthoDB" id="10003762at2"/>
<dbReference type="Gene3D" id="1.20.5.2280">
    <property type="match status" value="1"/>
</dbReference>
<name>A0A094X634_9BACT</name>
<dbReference type="RefSeq" id="WP_023524940.1">
    <property type="nucleotide sequence ID" value="NZ_JPGK01000004.1"/>
</dbReference>